<keyword evidence="2" id="KW-1185">Reference proteome</keyword>
<sequence>MGRTEEPRVIPSIIVSTSKSPGLYFSRKIKVMPRQDGKVAIVTGGGRGIGYEVVRHMARLGAHVII</sequence>
<dbReference type="Proteomes" id="UP001057452">
    <property type="component" value="Chromosome 21"/>
</dbReference>
<feature type="non-terminal residue" evidence="1">
    <location>
        <position position="66"/>
    </location>
</feature>
<name>A0ACB9VZL5_CHAAC</name>
<organism evidence="1 2">
    <name type="scientific">Chaenocephalus aceratus</name>
    <name type="common">Blackfin icefish</name>
    <name type="synonym">Chaenichthys aceratus</name>
    <dbReference type="NCBI Taxonomy" id="36190"/>
    <lineage>
        <taxon>Eukaryota</taxon>
        <taxon>Metazoa</taxon>
        <taxon>Chordata</taxon>
        <taxon>Craniata</taxon>
        <taxon>Vertebrata</taxon>
        <taxon>Euteleostomi</taxon>
        <taxon>Actinopterygii</taxon>
        <taxon>Neopterygii</taxon>
        <taxon>Teleostei</taxon>
        <taxon>Neoteleostei</taxon>
        <taxon>Acanthomorphata</taxon>
        <taxon>Eupercaria</taxon>
        <taxon>Perciformes</taxon>
        <taxon>Notothenioidei</taxon>
        <taxon>Channichthyidae</taxon>
        <taxon>Chaenocephalus</taxon>
    </lineage>
</organism>
<evidence type="ECO:0000313" key="1">
    <source>
        <dbReference type="EMBL" id="KAI4805700.1"/>
    </source>
</evidence>
<evidence type="ECO:0000313" key="2">
    <source>
        <dbReference type="Proteomes" id="UP001057452"/>
    </source>
</evidence>
<accession>A0ACB9VZL5</accession>
<comment type="caution">
    <text evidence="1">The sequence shown here is derived from an EMBL/GenBank/DDBJ whole genome shotgun (WGS) entry which is preliminary data.</text>
</comment>
<reference evidence="1" key="1">
    <citation type="submission" date="2022-05" db="EMBL/GenBank/DDBJ databases">
        <title>Chromosome-level genome of Chaenocephalus aceratus.</title>
        <authorList>
            <person name="Park H."/>
        </authorList>
    </citation>
    <scope>NUCLEOTIDE SEQUENCE</scope>
    <source>
        <strain evidence="1">KU_202001</strain>
    </source>
</reference>
<proteinExistence type="predicted"/>
<protein>
    <submittedName>
        <fullName evidence="1">Uncharacterized protein</fullName>
    </submittedName>
</protein>
<dbReference type="EMBL" id="CM043805">
    <property type="protein sequence ID" value="KAI4805700.1"/>
    <property type="molecule type" value="Genomic_DNA"/>
</dbReference>
<gene>
    <name evidence="1" type="ORF">KUCAC02_010299</name>
</gene>